<reference evidence="1" key="1">
    <citation type="submission" date="2022-12" db="EMBL/GenBank/DDBJ databases">
        <title>Reference genome sequencing for broad-spectrum identification of bacterial and archaeal isolates by mass spectrometry.</title>
        <authorList>
            <person name="Sekiguchi Y."/>
            <person name="Tourlousse D.M."/>
        </authorList>
    </citation>
    <scope>NUCLEOTIDE SEQUENCE</scope>
    <source>
        <strain evidence="1">ASRB1</strain>
    </source>
</reference>
<dbReference type="RefSeq" id="WP_281794815.1">
    <property type="nucleotide sequence ID" value="NZ_BSDR01000001.1"/>
</dbReference>
<evidence type="ECO:0008006" key="3">
    <source>
        <dbReference type="Google" id="ProtNLM"/>
    </source>
</evidence>
<dbReference type="AlphaFoldDB" id="A0A9W6FUN8"/>
<accession>A0A9W6FUN8</accession>
<organism evidence="1 2">
    <name type="scientific">Desulforhabdus amnigena</name>
    <dbReference type="NCBI Taxonomy" id="40218"/>
    <lineage>
        <taxon>Bacteria</taxon>
        <taxon>Pseudomonadati</taxon>
        <taxon>Thermodesulfobacteriota</taxon>
        <taxon>Syntrophobacteria</taxon>
        <taxon>Syntrophobacterales</taxon>
        <taxon>Syntrophobacteraceae</taxon>
        <taxon>Desulforhabdus</taxon>
    </lineage>
</organism>
<keyword evidence="2" id="KW-1185">Reference proteome</keyword>
<name>A0A9W6FUN8_9BACT</name>
<comment type="caution">
    <text evidence="1">The sequence shown here is derived from an EMBL/GenBank/DDBJ whole genome shotgun (WGS) entry which is preliminary data.</text>
</comment>
<dbReference type="Gene3D" id="3.30.2020.10">
    <property type="entry name" value="NE0471-like N-terminal domain"/>
    <property type="match status" value="1"/>
</dbReference>
<sequence length="88" mass="9806">MRIAKITPQPGWVLSIVADDGRMGDFDVSPYLEYEAFEPLKNHTEFLKISNGGYFVEWDCGADLSADTIEARWRLVGKAEPQATAQNG</sequence>
<gene>
    <name evidence="1" type="ORF">DAMNIGENAA_26300</name>
</gene>
<proteinExistence type="predicted"/>
<dbReference type="InterPro" id="IPR036782">
    <property type="entry name" value="NE0471-like_N"/>
</dbReference>
<dbReference type="Pfam" id="PF10387">
    <property type="entry name" value="DUF2442"/>
    <property type="match status" value="1"/>
</dbReference>
<evidence type="ECO:0000313" key="2">
    <source>
        <dbReference type="Proteomes" id="UP001144372"/>
    </source>
</evidence>
<dbReference type="Proteomes" id="UP001144372">
    <property type="component" value="Unassembled WGS sequence"/>
</dbReference>
<dbReference type="SUPFAM" id="SSF143880">
    <property type="entry name" value="NE0471 N-terminal domain-like"/>
    <property type="match status" value="1"/>
</dbReference>
<dbReference type="InterPro" id="IPR018841">
    <property type="entry name" value="DUF2442"/>
</dbReference>
<protein>
    <recommendedName>
        <fullName evidence="3">DUF2442 domain-containing protein</fullName>
    </recommendedName>
</protein>
<dbReference type="EMBL" id="BSDR01000001">
    <property type="protein sequence ID" value="GLI35197.1"/>
    <property type="molecule type" value="Genomic_DNA"/>
</dbReference>
<evidence type="ECO:0000313" key="1">
    <source>
        <dbReference type="EMBL" id="GLI35197.1"/>
    </source>
</evidence>